<dbReference type="Gene3D" id="3.30.470.20">
    <property type="entry name" value="ATP-grasp fold, B domain"/>
    <property type="match status" value="1"/>
</dbReference>
<dbReference type="InterPro" id="IPR011761">
    <property type="entry name" value="ATP-grasp"/>
</dbReference>
<comment type="caution">
    <text evidence="4">The sequence shown here is derived from an EMBL/GenBank/DDBJ whole genome shotgun (WGS) entry which is preliminary data.</text>
</comment>
<gene>
    <name evidence="4" type="ORF">D3Z33_07885</name>
</gene>
<protein>
    <submittedName>
        <fullName evidence="4">Carboxylate--amine ligase</fullName>
    </submittedName>
</protein>
<evidence type="ECO:0000313" key="5">
    <source>
        <dbReference type="Proteomes" id="UP000467132"/>
    </source>
</evidence>
<reference evidence="4 5" key="1">
    <citation type="submission" date="2018-08" db="EMBL/GenBank/DDBJ databases">
        <title>Murine metabolic-syndrome-specific gut microbial biobank.</title>
        <authorList>
            <person name="Liu C."/>
        </authorList>
    </citation>
    <scope>NUCLEOTIDE SEQUENCE [LARGE SCALE GENOMIC DNA]</scope>
    <source>
        <strain evidence="4 5">583</strain>
    </source>
</reference>
<dbReference type="EMBL" id="QXXA01000007">
    <property type="protein sequence ID" value="NBI06780.1"/>
    <property type="molecule type" value="Genomic_DNA"/>
</dbReference>
<dbReference type="AlphaFoldDB" id="A0A845QXA7"/>
<dbReference type="GO" id="GO:0005524">
    <property type="term" value="F:ATP binding"/>
    <property type="evidence" value="ECO:0007669"/>
    <property type="project" value="UniProtKB-UniRule"/>
</dbReference>
<keyword evidence="1 4" id="KW-0436">Ligase</keyword>
<proteinExistence type="predicted"/>
<dbReference type="Proteomes" id="UP000467132">
    <property type="component" value="Unassembled WGS sequence"/>
</dbReference>
<dbReference type="InterPro" id="IPR013815">
    <property type="entry name" value="ATP_grasp_subdomain_1"/>
</dbReference>
<feature type="domain" description="ATP-grasp" evidence="3">
    <location>
        <begin position="124"/>
        <end position="316"/>
    </location>
</feature>
<dbReference type="Gene3D" id="3.30.1490.20">
    <property type="entry name" value="ATP-grasp fold, A domain"/>
    <property type="match status" value="1"/>
</dbReference>
<evidence type="ECO:0000259" key="3">
    <source>
        <dbReference type="PROSITE" id="PS50975"/>
    </source>
</evidence>
<evidence type="ECO:0000256" key="1">
    <source>
        <dbReference type="ARBA" id="ARBA00022598"/>
    </source>
</evidence>
<name>A0A845QXA7_9CLOT</name>
<sequence>MNYKNRAVVLGANYYIGLSIIRSLGRKGVKVTAIDYTKEDSYGSRSKYLDEHLIAPHYGREPERFLEFLINYSKNQDYKPVLFPSSDPYVEFIDKYFYELKEYYLFPMDRKGFWSEVMDKYTMSLLAQKFNVKVPETINSKEENLVERVREEIGYPCIIKPMDSASFVRKYRNKVFIIEKEEELIEKVKMCHNDDFEILIQRIIPGPESNCYCYDAYLNQESKVTHWTTAYKIRQWPINFGASTYAKQKYIPELHDICKPFLEGIKFKGFSEIELKRDEKTGVIYLIEVNVRIINFNEMLYNCGLNFPYITYMEMTDKLPEPKSVEEDLGYTFLYMYEDLFAVKEYLKTGQMSLSKIIKDISFKNVASTWSFSDPKPALYFMSRVALKVFNKLTKSQ</sequence>
<dbReference type="PROSITE" id="PS50975">
    <property type="entry name" value="ATP_GRASP"/>
    <property type="match status" value="1"/>
</dbReference>
<dbReference type="OrthoDB" id="5420347at2"/>
<evidence type="ECO:0000256" key="2">
    <source>
        <dbReference type="PROSITE-ProRule" id="PRU00409"/>
    </source>
</evidence>
<evidence type="ECO:0000313" key="4">
    <source>
        <dbReference type="EMBL" id="NBI06780.1"/>
    </source>
</evidence>
<dbReference type="SUPFAM" id="SSF56059">
    <property type="entry name" value="Glutathione synthetase ATP-binding domain-like"/>
    <property type="match status" value="1"/>
</dbReference>
<keyword evidence="2" id="KW-0067">ATP-binding</keyword>
<keyword evidence="5" id="KW-1185">Reference proteome</keyword>
<keyword evidence="2" id="KW-0547">Nucleotide-binding</keyword>
<dbReference type="GO" id="GO:0008716">
    <property type="term" value="F:D-alanine-D-alanine ligase activity"/>
    <property type="evidence" value="ECO:0007669"/>
    <property type="project" value="InterPro"/>
</dbReference>
<dbReference type="Pfam" id="PF07478">
    <property type="entry name" value="Dala_Dala_lig_C"/>
    <property type="match status" value="1"/>
</dbReference>
<dbReference type="InterPro" id="IPR011095">
    <property type="entry name" value="Dala_Dala_lig_C"/>
</dbReference>
<organism evidence="4 5">
    <name type="scientific">Senegalia massiliensis</name>
    <dbReference type="NCBI Taxonomy" id="1720316"/>
    <lineage>
        <taxon>Bacteria</taxon>
        <taxon>Bacillati</taxon>
        <taxon>Bacillota</taxon>
        <taxon>Clostridia</taxon>
        <taxon>Eubacteriales</taxon>
        <taxon>Clostridiaceae</taxon>
        <taxon>Senegalia</taxon>
    </lineage>
</organism>
<dbReference type="GO" id="GO:0046872">
    <property type="term" value="F:metal ion binding"/>
    <property type="evidence" value="ECO:0007669"/>
    <property type="project" value="InterPro"/>
</dbReference>
<accession>A0A845QXA7</accession>